<dbReference type="PANTHER" id="PTHR47119:SF1">
    <property type="entry name" value="PLANT VIRAL-RESPONSE FAMILY PROTEIN"/>
    <property type="match status" value="1"/>
</dbReference>
<evidence type="ECO:0008006" key="9">
    <source>
        <dbReference type="Google" id="ProtNLM"/>
    </source>
</evidence>
<comment type="subcellular location">
    <subcellularLocation>
        <location evidence="1">Membrane</location>
        <topology evidence="1">Multi-pass membrane protein</topology>
    </subcellularLocation>
</comment>
<evidence type="ECO:0000313" key="7">
    <source>
        <dbReference type="EMBL" id="ONK71602.1"/>
    </source>
</evidence>
<dbReference type="Pfam" id="PF04819">
    <property type="entry name" value="DUF716"/>
    <property type="match status" value="1"/>
</dbReference>
<feature type="transmembrane region" description="Helical" evidence="6">
    <location>
        <begin position="51"/>
        <end position="73"/>
    </location>
</feature>
<evidence type="ECO:0000256" key="6">
    <source>
        <dbReference type="SAM" id="Phobius"/>
    </source>
</evidence>
<sequence length="292" mass="32620">MGSFNGHVLPGSLFLIVGLWHIWSSAKRYVSDPGSFRVRVWNPVGSGRLKYLELYVITAGAFVDMCIELLYSTHLKWFVGEDGVLNPSHMNDFEHGGMLLMFFLFGVVALLSEKTRYVPLPEGALCLIASAAFSAEYLLFYFHSTTHKGLEGYYHLLLVILVGLCVASTISGALFAHSFHVDLFSGIAITLQGLWFYQTAFTLYGPMMPRGCHLDELNNDVVCKLRDSQVRGEIIANCQLFLLVFLVLVFVVGAYATAARLYGHPELKSWHDAAQREENGEYEGENQEALAF</sequence>
<evidence type="ECO:0000313" key="8">
    <source>
        <dbReference type="Proteomes" id="UP000243459"/>
    </source>
</evidence>
<protein>
    <recommendedName>
        <fullName evidence="9">Transmembrane protein 45B</fullName>
    </recommendedName>
</protein>
<dbReference type="GO" id="GO:0016020">
    <property type="term" value="C:membrane"/>
    <property type="evidence" value="ECO:0007669"/>
    <property type="project" value="UniProtKB-SubCell"/>
</dbReference>
<organism evidence="7 8">
    <name type="scientific">Asparagus officinalis</name>
    <name type="common">Garden asparagus</name>
    <dbReference type="NCBI Taxonomy" id="4686"/>
    <lineage>
        <taxon>Eukaryota</taxon>
        <taxon>Viridiplantae</taxon>
        <taxon>Streptophyta</taxon>
        <taxon>Embryophyta</taxon>
        <taxon>Tracheophyta</taxon>
        <taxon>Spermatophyta</taxon>
        <taxon>Magnoliopsida</taxon>
        <taxon>Liliopsida</taxon>
        <taxon>Asparagales</taxon>
        <taxon>Asparagaceae</taxon>
        <taxon>Asparagoideae</taxon>
        <taxon>Asparagus</taxon>
    </lineage>
</organism>
<feature type="transmembrane region" description="Helical" evidence="6">
    <location>
        <begin position="234"/>
        <end position="258"/>
    </location>
</feature>
<dbReference type="AlphaFoldDB" id="A0A5P1F099"/>
<feature type="transmembrane region" description="Helical" evidence="6">
    <location>
        <begin position="12"/>
        <end position="30"/>
    </location>
</feature>
<feature type="transmembrane region" description="Helical" evidence="6">
    <location>
        <begin position="183"/>
        <end position="204"/>
    </location>
</feature>
<evidence type="ECO:0000256" key="5">
    <source>
        <dbReference type="ARBA" id="ARBA00023136"/>
    </source>
</evidence>
<dbReference type="OMA" id="APEWDQK"/>
<reference evidence="8" key="1">
    <citation type="journal article" date="2017" name="Nat. Commun.">
        <title>The asparagus genome sheds light on the origin and evolution of a young Y chromosome.</title>
        <authorList>
            <person name="Harkess A."/>
            <person name="Zhou J."/>
            <person name="Xu C."/>
            <person name="Bowers J.E."/>
            <person name="Van der Hulst R."/>
            <person name="Ayyampalayam S."/>
            <person name="Mercati F."/>
            <person name="Riccardi P."/>
            <person name="McKain M.R."/>
            <person name="Kakrana A."/>
            <person name="Tang H."/>
            <person name="Ray J."/>
            <person name="Groenendijk J."/>
            <person name="Arikit S."/>
            <person name="Mathioni S.M."/>
            <person name="Nakano M."/>
            <person name="Shan H."/>
            <person name="Telgmann-Rauber A."/>
            <person name="Kanno A."/>
            <person name="Yue Z."/>
            <person name="Chen H."/>
            <person name="Li W."/>
            <person name="Chen Y."/>
            <person name="Xu X."/>
            <person name="Zhang Y."/>
            <person name="Luo S."/>
            <person name="Chen H."/>
            <person name="Gao J."/>
            <person name="Mao Z."/>
            <person name="Pires J.C."/>
            <person name="Luo M."/>
            <person name="Kudrna D."/>
            <person name="Wing R.A."/>
            <person name="Meyers B.C."/>
            <person name="Yi K."/>
            <person name="Kong H."/>
            <person name="Lavrijsen P."/>
            <person name="Sunseri F."/>
            <person name="Falavigna A."/>
            <person name="Ye Y."/>
            <person name="Leebens-Mack J.H."/>
            <person name="Chen G."/>
        </authorList>
    </citation>
    <scope>NUCLEOTIDE SEQUENCE [LARGE SCALE GENOMIC DNA]</scope>
    <source>
        <strain evidence="8">cv. DH0086</strain>
    </source>
</reference>
<dbReference type="OrthoDB" id="551896at2759"/>
<name>A0A5P1F099_ASPOF</name>
<feature type="transmembrane region" description="Helical" evidence="6">
    <location>
        <begin position="93"/>
        <end position="111"/>
    </location>
</feature>
<dbReference type="EMBL" id="CM007384">
    <property type="protein sequence ID" value="ONK71602.1"/>
    <property type="molecule type" value="Genomic_DNA"/>
</dbReference>
<keyword evidence="3 6" id="KW-0812">Transmembrane</keyword>
<evidence type="ECO:0000256" key="1">
    <source>
        <dbReference type="ARBA" id="ARBA00004141"/>
    </source>
</evidence>
<proteinExistence type="inferred from homology"/>
<dbReference type="InterPro" id="IPR006904">
    <property type="entry name" value="DUF716"/>
</dbReference>
<keyword evidence="8" id="KW-1185">Reference proteome</keyword>
<keyword evidence="4 6" id="KW-1133">Transmembrane helix</keyword>
<comment type="similarity">
    <text evidence="2">Belongs to the TMEM45 family.</text>
</comment>
<gene>
    <name evidence="7" type="ORF">A4U43_C04F10380</name>
</gene>
<dbReference type="PANTHER" id="PTHR47119">
    <property type="entry name" value="PLANT VIRAL-RESPONSE FAMILY PROTEIN"/>
    <property type="match status" value="1"/>
</dbReference>
<dbReference type="Gramene" id="ONK71602">
    <property type="protein sequence ID" value="ONK71602"/>
    <property type="gene ID" value="A4U43_C04F10380"/>
</dbReference>
<accession>A0A5P1F099</accession>
<keyword evidence="5 6" id="KW-0472">Membrane</keyword>
<evidence type="ECO:0000256" key="2">
    <source>
        <dbReference type="ARBA" id="ARBA00006948"/>
    </source>
</evidence>
<evidence type="ECO:0000256" key="4">
    <source>
        <dbReference type="ARBA" id="ARBA00022989"/>
    </source>
</evidence>
<dbReference type="Proteomes" id="UP000243459">
    <property type="component" value="Chromosome 4"/>
</dbReference>
<feature type="transmembrane region" description="Helical" evidence="6">
    <location>
        <begin position="123"/>
        <end position="142"/>
    </location>
</feature>
<feature type="transmembrane region" description="Helical" evidence="6">
    <location>
        <begin position="154"/>
        <end position="176"/>
    </location>
</feature>
<evidence type="ECO:0000256" key="3">
    <source>
        <dbReference type="ARBA" id="ARBA00022692"/>
    </source>
</evidence>